<feature type="compositionally biased region" description="Low complexity" evidence="1">
    <location>
        <begin position="9"/>
        <end position="20"/>
    </location>
</feature>
<evidence type="ECO:0000313" key="2">
    <source>
        <dbReference type="EMBL" id="KAG7528718.1"/>
    </source>
</evidence>
<dbReference type="EMBL" id="JABELV010000170">
    <property type="protein sequence ID" value="KAG7528718.1"/>
    <property type="molecule type" value="Genomic_DNA"/>
</dbReference>
<dbReference type="InterPro" id="IPR013320">
    <property type="entry name" value="ConA-like_dom_sf"/>
</dbReference>
<name>A0A8K0JGA8_9TREE</name>
<accession>A0A8K0JGA8</accession>
<dbReference type="Gene3D" id="2.60.120.200">
    <property type="match status" value="3"/>
</dbReference>
<sequence length="2277" mass="248037">MEPSEEAKPSPTIPSTSTTTTFEALPDNARAVFSITGKAAVTVALLPIIGHGTDIRIGLVSEGKVVPATFPIPVISAYSPSTPSDAWTHVALVYKRETKTARLLVNGLVEATMPDVAAGSFDGVAKATLKDKVRYYAGVVDEIRLWSIGRDDKDIGQTMHTRSSGVEPYLAGYWGLDEGTGSLCHDSTGLSRPLRLVTDDTSLTVGKSWVLSTANITSRAGIVRRVLRLRDGLEVTTAPAAALYCEQEDPLQNLAEEKEGKGDSVSKANKTRAHVVLAFGVRQANPSSGSPNGSEDASLGCLGLLDFDLDAQGILASTTGLIGLESSMLTNALLVNNSAARAAADVRSKRIAEIDKDEADFHEKVKQIQKDRTGGEWTWYGPALGKIAERRRAVETDWDREITRLKTIVVGDDKQIEDVILRSAEWRQQSRVAAAEITHLDQAFPTRLAELDAKFNAETDWVETGPRRTWLAAAGDSKEYVKSKALLADWYRLVPSMAGECARIRREWENARHKLAIDTWKQKMRWRRQIDLLRTPPADAKIQPLLCSIDAAGLRVSGMMLDAEACVLTGAPALYESAKGEILILARGAGERLQSFQYDAGSARSIAILRGNATGEGPDGSAAVAVLPRSNAVKQLHVEIRRSVSNSSAAVDVLLTATLAGDAPQSVRERWSEVSSDPQQLSATINGMISRTAVQVGRIGSDDVPTAIVTPTSAKTPGITKLQFPQGTLTSLLPGSVLTTGSWVFHVSRSALAGSKEVEIKILDFPKLEIVDPEADDDDPLPGPPSGSMLTMLAYDYSRLAWSDRPNANLASGSMIASFVPLDLGVKVSIQDLVVTAEHTRTPGLKGVVAGGSITFDGGNSVSVATSIVDPTSEARPATALGTGLSVELYFKPALGQHLESAALEDRANPHRSVLMAYSDSVKDATVSSTGWARECVLALERDIDTVTLDHYHVVLQFRGNGIFCPAFHIPSIRSESFTVEFQVWFTGGNASQGGVGLKVEIDDFVIELKREACTVTYRSNVDGQPDLSGIVPAPLGDIGHRLQVETWTHVSVVHDAARRSADVYLDGENVASFAVPNLPDQPIRKQGLAVSNIFSAPAQIADVAVWHGICSPQRSTRERLRRFSTEMAEVLLYLEGQTDGSVRDISSNGFPVRVDSPSGAQATRRSSQDVHWQARDEWVLVGQLCGKPFRLRPSATSLAGQICSDDWTHVAVTSDISYAASLDNLYTSQKSVHFRSCSFIEISGNAPFTDGTISMAICMSDVGRDTMLLTCGDAGLVKGATECRPNPLELSTFDGGRLRIAWVDRHGTVIHRETNCRLRSGVPTRITLTREYYNFSVASGAKHIYIVSLALLECPRGQDLAGSVREQWPEKIDPASLAALPDDLAVMESSAFWFLGGAPWIVNSNVQADRQDTDVEMDGLTGQISEFRVYQGTIDPYPPSTPRGVSAGLVTWLNFVEGEGLRAADHAGKAQGVFSGKRRPTWSISLNPHESCISAYLDGISIELSPIGSKWAENVVPTTSTLVLGGYRSDGTTSGDRLSNFSGSLAEVRLWNTCRTEEMINDSLYYPLPEVDPSLLAYYDMSPPSTILQESATGLLEGFNRHEHLIEDKSLASRHLKAINKPKELVPKWYLLYQDFDSPVGDAAPCYMNPFSTREPTAPQIKADASSGGIAEYGEVEADGTGAYKRVYSHISKDGEWHLWTGHKVGEVVSSYVASQQSAAEIKGFIEGPPPFPLENYWSKAREHTPHSVVRFMDMGRTVFTYNTRSEFGKELSESTDQSIGIKWKVTVGVGVETEVSSGKALANLKTSADFNDSSYRTDSLIRTDVRTVEMKSEQTGQWVGTDDDFKYDVNNDGLALVESRTCDVYALRLKLKGGRWPLIAYDVRPNLLIPPDVNIVTFPLNPRYVKQGCLDGNHGEVADPDYAADGEERRKLGLGVSYYDPKDAYRLRDQIRKQKEIREAEYASYSEAVESSQVVLGTAKAALHTAQDILHGRNVMDTLAGKSTMPKTTTRSICNSYVWTASGGFYSESNETIDHIQNEYGSSAIGKMTIGGGLIGDGFIGALDIASQWHLGASLHFNINSHKDKATESHYQVHVESGTGMDLRIVKNQKDWSKRAGAVDAYRWMTFFEEPSEDHWEVLFNKVIDPMWLAGQGRDGDTPEASLLRSTKNSGAKSKCWRISHRVTFVSRVLSKIKPRANDDDGDAARLSSQLHRMNLDSNWQLIQALGPQVASCGSKGAIATRLRMVLPHTYPLLLQSEVVIQDVVELLAEYMGLV</sequence>
<evidence type="ECO:0000256" key="1">
    <source>
        <dbReference type="SAM" id="MobiDB-lite"/>
    </source>
</evidence>
<proteinExistence type="predicted"/>
<comment type="caution">
    <text evidence="2">The sequence shown here is derived from an EMBL/GenBank/DDBJ whole genome shotgun (WGS) entry which is preliminary data.</text>
</comment>
<protein>
    <recommendedName>
        <fullName evidence="4">LamG-like jellyroll fold domain-containing protein</fullName>
    </recommendedName>
</protein>
<feature type="region of interest" description="Disordered" evidence="1">
    <location>
        <begin position="1"/>
        <end position="20"/>
    </location>
</feature>
<reference evidence="2" key="1">
    <citation type="submission" date="2020-04" db="EMBL/GenBank/DDBJ databases">
        <title>Analysis of mating type loci in Filobasidium floriforme.</title>
        <authorList>
            <person name="Nowrousian M."/>
        </authorList>
    </citation>
    <scope>NUCLEOTIDE SEQUENCE</scope>
    <source>
        <strain evidence="2">CBS 6242</strain>
    </source>
</reference>
<dbReference type="Proteomes" id="UP000812966">
    <property type="component" value="Unassembled WGS sequence"/>
</dbReference>
<evidence type="ECO:0000313" key="3">
    <source>
        <dbReference type="Proteomes" id="UP000812966"/>
    </source>
</evidence>
<dbReference type="SUPFAM" id="SSF49899">
    <property type="entry name" value="Concanavalin A-like lectins/glucanases"/>
    <property type="match status" value="3"/>
</dbReference>
<gene>
    <name evidence="2" type="ORF">FFLO_05979</name>
</gene>
<evidence type="ECO:0008006" key="4">
    <source>
        <dbReference type="Google" id="ProtNLM"/>
    </source>
</evidence>
<organism evidence="2 3">
    <name type="scientific">Filobasidium floriforme</name>
    <dbReference type="NCBI Taxonomy" id="5210"/>
    <lineage>
        <taxon>Eukaryota</taxon>
        <taxon>Fungi</taxon>
        <taxon>Dikarya</taxon>
        <taxon>Basidiomycota</taxon>
        <taxon>Agaricomycotina</taxon>
        <taxon>Tremellomycetes</taxon>
        <taxon>Filobasidiales</taxon>
        <taxon>Filobasidiaceae</taxon>
        <taxon>Filobasidium</taxon>
    </lineage>
</organism>
<keyword evidence="3" id="KW-1185">Reference proteome</keyword>